<reference evidence="4 5" key="1">
    <citation type="submission" date="2016-02" db="EMBL/GenBank/DDBJ databases">
        <title>WGS assembly of Manihot esculenta.</title>
        <authorList>
            <person name="Bredeson J.V."/>
            <person name="Prochnik S.E."/>
            <person name="Lyons J.B."/>
            <person name="Schmutz J."/>
            <person name="Grimwood J."/>
            <person name="Vrebalov J."/>
            <person name="Bart R.S."/>
            <person name="Amuge T."/>
            <person name="Ferguson M.E."/>
            <person name="Green R."/>
            <person name="Putnam N."/>
            <person name="Stites J."/>
            <person name="Rounsley S."/>
            <person name="Rokhsar D.S."/>
        </authorList>
    </citation>
    <scope>NUCLEOTIDE SEQUENCE [LARGE SCALE GENOMIC DNA]</scope>
    <source>
        <strain evidence="5">cv. AM560-2</strain>
        <tissue evidence="4">Leaf</tissue>
    </source>
</reference>
<gene>
    <name evidence="4" type="ORF">MANES_13G047000</name>
</gene>
<dbReference type="SUPFAM" id="SSF57850">
    <property type="entry name" value="RING/U-box"/>
    <property type="match status" value="1"/>
</dbReference>
<evidence type="ECO:0000256" key="2">
    <source>
        <dbReference type="SAM" id="MobiDB-lite"/>
    </source>
</evidence>
<dbReference type="EMBL" id="CM004399">
    <property type="protein sequence ID" value="OAY32804.1"/>
    <property type="molecule type" value="Genomic_DNA"/>
</dbReference>
<organism evidence="4 5">
    <name type="scientific">Manihot esculenta</name>
    <name type="common">Cassava</name>
    <name type="synonym">Jatropha manihot</name>
    <dbReference type="NCBI Taxonomy" id="3983"/>
    <lineage>
        <taxon>Eukaryota</taxon>
        <taxon>Viridiplantae</taxon>
        <taxon>Streptophyta</taxon>
        <taxon>Embryophyta</taxon>
        <taxon>Tracheophyta</taxon>
        <taxon>Spermatophyta</taxon>
        <taxon>Magnoliopsida</taxon>
        <taxon>eudicotyledons</taxon>
        <taxon>Gunneridae</taxon>
        <taxon>Pentapetalae</taxon>
        <taxon>rosids</taxon>
        <taxon>fabids</taxon>
        <taxon>Malpighiales</taxon>
        <taxon>Euphorbiaceae</taxon>
        <taxon>Crotonoideae</taxon>
        <taxon>Manihoteae</taxon>
        <taxon>Manihot</taxon>
    </lineage>
</organism>
<dbReference type="PANTHER" id="PTHR46629">
    <property type="entry name" value="OS01G0917900 PROTEIN"/>
    <property type="match status" value="1"/>
</dbReference>
<dbReference type="InterPro" id="IPR013083">
    <property type="entry name" value="Znf_RING/FYVE/PHD"/>
</dbReference>
<evidence type="ECO:0000313" key="4">
    <source>
        <dbReference type="EMBL" id="OAY32804.1"/>
    </source>
</evidence>
<name>A0A251JXC9_MANES</name>
<keyword evidence="1" id="KW-0479">Metal-binding</keyword>
<evidence type="ECO:0000313" key="5">
    <source>
        <dbReference type="Proteomes" id="UP000091857"/>
    </source>
</evidence>
<keyword evidence="5" id="KW-1185">Reference proteome</keyword>
<feature type="region of interest" description="Disordered" evidence="2">
    <location>
        <begin position="116"/>
        <end position="170"/>
    </location>
</feature>
<accession>A0A251JXC9</accession>
<evidence type="ECO:0000256" key="1">
    <source>
        <dbReference type="PROSITE-ProRule" id="PRU00175"/>
    </source>
</evidence>
<feature type="domain" description="RING-type" evidence="3">
    <location>
        <begin position="300"/>
        <end position="338"/>
    </location>
</feature>
<keyword evidence="1" id="KW-0862">Zinc</keyword>
<evidence type="ECO:0000259" key="3">
    <source>
        <dbReference type="PROSITE" id="PS50089"/>
    </source>
</evidence>
<dbReference type="Gramene" id="Manes.13G047000.2.v8.1">
    <property type="protein sequence ID" value="Manes.13G047000.2.v8.1.CDS.1"/>
    <property type="gene ID" value="Manes.13G047000.v8.1"/>
</dbReference>
<keyword evidence="1" id="KW-0863">Zinc-finger</keyword>
<feature type="region of interest" description="Disordered" evidence="2">
    <location>
        <begin position="223"/>
        <end position="246"/>
    </location>
</feature>
<dbReference type="EMBL" id="CM004399">
    <property type="protein sequence ID" value="OAY32805.1"/>
    <property type="molecule type" value="Genomic_DNA"/>
</dbReference>
<dbReference type="Pfam" id="PF13920">
    <property type="entry name" value="zf-C3HC4_3"/>
    <property type="match status" value="1"/>
</dbReference>
<dbReference type="InterPro" id="IPR001841">
    <property type="entry name" value="Znf_RING"/>
</dbReference>
<dbReference type="GO" id="GO:0008270">
    <property type="term" value="F:zinc ion binding"/>
    <property type="evidence" value="ECO:0007669"/>
    <property type="project" value="UniProtKB-KW"/>
</dbReference>
<feature type="compositionally biased region" description="Polar residues" evidence="2">
    <location>
        <begin position="116"/>
        <end position="157"/>
    </location>
</feature>
<dbReference type="AlphaFoldDB" id="A0A251JXC9"/>
<dbReference type="Gramene" id="Manes.13G047000.1.v8.1">
    <property type="protein sequence ID" value="Manes.13G047000.1.v8.1.CDS.1"/>
    <property type="gene ID" value="Manes.13G047000.v8.1"/>
</dbReference>
<protein>
    <recommendedName>
        <fullName evidence="3">RING-type domain-containing protein</fullName>
    </recommendedName>
</protein>
<proteinExistence type="predicted"/>
<dbReference type="Proteomes" id="UP000091857">
    <property type="component" value="Chromosome 13"/>
</dbReference>
<dbReference type="CDD" id="cd16449">
    <property type="entry name" value="RING-HC"/>
    <property type="match status" value="1"/>
</dbReference>
<dbReference type="SMART" id="SM00184">
    <property type="entry name" value="RING"/>
    <property type="match status" value="1"/>
</dbReference>
<dbReference type="PROSITE" id="PS50089">
    <property type="entry name" value="ZF_RING_2"/>
    <property type="match status" value="1"/>
</dbReference>
<dbReference type="Gene3D" id="3.30.40.10">
    <property type="entry name" value="Zinc/RING finger domain, C3HC4 (zinc finger)"/>
    <property type="match status" value="1"/>
</dbReference>
<sequence length="348" mass="37961">MSAFERRDLAGLTLDAVLNSAYEKQPPVIVSPTPAQVNRSLLDIIRNEERHGSLFGHKDKSWKAFRERLRQKRAGSAWTSSVPIPASDIPIQNNNYNFNNGTNQRSFMCRRNSARFTTVSSPTSGESIQTDDSRQQMSRWGSSRCRSPTPSESTGLDGSSMHALAVGDGLPSRSFMPQMSPHNCPDLLQDSDEEHRGAALASEGMFSAREAVVAQEAAEAAAQAAAAAASEDEEASGPTNEGTAEAEPAKMSLLDLLEETDREMGLVGSSYTVGDKNRECYEEEEGDDDDEADGGIEHTCCVCMVRHKGAAFIPCGHTFCRLCSRELWVQRGNCPLCNGFILEVLDIF</sequence>